<evidence type="ECO:0000313" key="3">
    <source>
        <dbReference type="Proteomes" id="UP001153076"/>
    </source>
</evidence>
<protein>
    <submittedName>
        <fullName evidence="2">Uncharacterized protein</fullName>
    </submittedName>
</protein>
<sequence>MGIQLMEKVQPKKILQRTLSNIRRSSVVVLSPDIPKGHVAVYVGQTFKKRYVIPISYLNHTLFQHVLHVVEEEFGFDHPMGGLTIPCNMGIFSHAKQVIRRQTKSKQVQVPRGHFAIYVGDNGKQEKKRFVVPISYLKHPLFQALLKEAAEEFGYDHGMHGLVLPCSEYYFGVPKGCIAVYVGGHNKEKKRYVVPLSCLNHPAFQELLSRAEEEFGFNHPMGGLTIPCDEETFVHLPSVIITTKQILKLQGKGNGVPKGHIAVYVGDHNQEKKRHVVPLSCLSHPAFQDLLRRAEEEFGFNHPMGGLTIPCAEEIFVHSTVPKGHVAVYVGDNNEEMKRYVVPLSYLSHPAFQDLLARAEEEFGFNHPMGATMVGTRLPSIFSNARQLLKLPSFNTRNQQAVPKGHFVVYVGDNERKRYVVPLSYLSQPAFQELLKRAEEEFGFDHPMGGLTIPCKEETFFLLYNSITMVFHLPYTIPSNKQTMKLHKKSQGEVPKGHLAVYVGDCNMEKKRYVVPISFLSHPAFQELLSLAEEEFGFNHPIGGLTIPCNEETFIHVINYRLNFNVFTGSSIADAPGKNNHKSQLNFTVSNIKTVNHFTKETLGLFNFKCPANSQITLFKSTYPKIGISPFPPMISNIRYANQGEFLKELLSLKETEADLNHCRVGVTSPCTNSNRIDLC</sequence>
<accession>A0A9Q1KU42</accession>
<name>A0A9Q1KU42_9CARY</name>
<dbReference type="InterPro" id="IPR003676">
    <property type="entry name" value="SAUR_fam"/>
</dbReference>
<gene>
    <name evidence="2" type="ORF">Cgig2_032581</name>
</gene>
<proteinExistence type="inferred from homology"/>
<reference evidence="2" key="1">
    <citation type="submission" date="2022-04" db="EMBL/GenBank/DDBJ databases">
        <title>Carnegiea gigantea Genome sequencing and assembly v2.</title>
        <authorList>
            <person name="Copetti D."/>
            <person name="Sanderson M.J."/>
            <person name="Burquez A."/>
            <person name="Wojciechowski M.F."/>
        </authorList>
    </citation>
    <scope>NUCLEOTIDE SEQUENCE</scope>
    <source>
        <strain evidence="2">SGP5-SGP5p</strain>
        <tissue evidence="2">Aerial part</tissue>
    </source>
</reference>
<dbReference type="AlphaFoldDB" id="A0A9Q1KU42"/>
<dbReference type="EMBL" id="JAKOGI010000012">
    <property type="protein sequence ID" value="KAJ8450956.1"/>
    <property type="molecule type" value="Genomic_DNA"/>
</dbReference>
<dbReference type="PANTHER" id="PTHR31929">
    <property type="entry name" value="SAUR-LIKE AUXIN-RESPONSIVE PROTEIN FAMILY-RELATED"/>
    <property type="match status" value="1"/>
</dbReference>
<evidence type="ECO:0000256" key="1">
    <source>
        <dbReference type="ARBA" id="ARBA00006974"/>
    </source>
</evidence>
<dbReference type="Proteomes" id="UP001153076">
    <property type="component" value="Unassembled WGS sequence"/>
</dbReference>
<evidence type="ECO:0000313" key="2">
    <source>
        <dbReference type="EMBL" id="KAJ8450956.1"/>
    </source>
</evidence>
<comment type="similarity">
    <text evidence="1">Belongs to the ARG7 family.</text>
</comment>
<dbReference type="OrthoDB" id="1737366at2759"/>
<dbReference type="Pfam" id="PF02519">
    <property type="entry name" value="Auxin_inducible"/>
    <property type="match status" value="7"/>
</dbReference>
<comment type="caution">
    <text evidence="2">The sequence shown here is derived from an EMBL/GenBank/DDBJ whole genome shotgun (WGS) entry which is preliminary data.</text>
</comment>
<keyword evidence="3" id="KW-1185">Reference proteome</keyword>
<dbReference type="GO" id="GO:0009733">
    <property type="term" value="P:response to auxin"/>
    <property type="evidence" value="ECO:0007669"/>
    <property type="project" value="InterPro"/>
</dbReference>
<organism evidence="2 3">
    <name type="scientific">Carnegiea gigantea</name>
    <dbReference type="NCBI Taxonomy" id="171969"/>
    <lineage>
        <taxon>Eukaryota</taxon>
        <taxon>Viridiplantae</taxon>
        <taxon>Streptophyta</taxon>
        <taxon>Embryophyta</taxon>
        <taxon>Tracheophyta</taxon>
        <taxon>Spermatophyta</taxon>
        <taxon>Magnoliopsida</taxon>
        <taxon>eudicotyledons</taxon>
        <taxon>Gunneridae</taxon>
        <taxon>Pentapetalae</taxon>
        <taxon>Caryophyllales</taxon>
        <taxon>Cactineae</taxon>
        <taxon>Cactaceae</taxon>
        <taxon>Cactoideae</taxon>
        <taxon>Echinocereeae</taxon>
        <taxon>Carnegiea</taxon>
    </lineage>
</organism>